<dbReference type="NCBIfam" id="NF001399">
    <property type="entry name" value="PRK00283.1"/>
    <property type="match status" value="1"/>
</dbReference>
<comment type="subunit">
    <text evidence="9">Forms a cyclic heterotetrameric complex composed of two molecules of XerC and two molecules of XerD.</text>
</comment>
<feature type="active site" evidence="9">
    <location>
        <position position="149"/>
    </location>
</feature>
<dbReference type="GO" id="GO:0003677">
    <property type="term" value="F:DNA binding"/>
    <property type="evidence" value="ECO:0007669"/>
    <property type="project" value="UniProtKB-UniRule"/>
</dbReference>
<dbReference type="PANTHER" id="PTHR30349">
    <property type="entry name" value="PHAGE INTEGRASE-RELATED"/>
    <property type="match status" value="1"/>
</dbReference>
<dbReference type="GO" id="GO:0009037">
    <property type="term" value="F:tyrosine-based site-specific recombinase activity"/>
    <property type="evidence" value="ECO:0007669"/>
    <property type="project" value="UniProtKB-UniRule"/>
</dbReference>
<evidence type="ECO:0000259" key="10">
    <source>
        <dbReference type="PROSITE" id="PS51898"/>
    </source>
</evidence>
<dbReference type="InterPro" id="IPR013762">
    <property type="entry name" value="Integrase-like_cat_sf"/>
</dbReference>
<dbReference type="InterPro" id="IPR004107">
    <property type="entry name" value="Integrase_SAM-like_N"/>
</dbReference>
<protein>
    <recommendedName>
        <fullName evidence="9">Tyrosine recombinase XerC</fullName>
    </recommendedName>
</protein>
<dbReference type="GO" id="GO:0005737">
    <property type="term" value="C:cytoplasm"/>
    <property type="evidence" value="ECO:0007669"/>
    <property type="project" value="UniProtKB-SubCell"/>
</dbReference>
<dbReference type="PANTHER" id="PTHR30349:SF81">
    <property type="entry name" value="TYROSINE RECOMBINASE XERC"/>
    <property type="match status" value="1"/>
</dbReference>
<dbReference type="InterPro" id="IPR023009">
    <property type="entry name" value="Tyrosine_recombinase_XerC/XerD"/>
</dbReference>
<evidence type="ECO:0000313" key="13">
    <source>
        <dbReference type="Proteomes" id="UP000272462"/>
    </source>
</evidence>
<keyword evidence="2 9" id="KW-0963">Cytoplasm</keyword>
<keyword evidence="4 9" id="KW-0159">Chromosome partition</keyword>
<dbReference type="InterPro" id="IPR050090">
    <property type="entry name" value="Tyrosine_recombinase_XerCD"/>
</dbReference>
<keyword evidence="5 9" id="KW-0229">DNA integration</keyword>
<comment type="subcellular location">
    <subcellularLocation>
        <location evidence="1 9">Cytoplasm</location>
    </subcellularLocation>
</comment>
<evidence type="ECO:0000256" key="7">
    <source>
        <dbReference type="ARBA" id="ARBA00023172"/>
    </source>
</evidence>
<feature type="active site" description="O-(3'-phospho-DNA)-tyrosine intermediate" evidence="9">
    <location>
        <position position="279"/>
    </location>
</feature>
<evidence type="ECO:0000256" key="9">
    <source>
        <dbReference type="HAMAP-Rule" id="MF_01808"/>
    </source>
</evidence>
<feature type="domain" description="Tyr recombinase" evidence="10">
    <location>
        <begin position="108"/>
        <end position="292"/>
    </location>
</feature>
<evidence type="ECO:0000259" key="11">
    <source>
        <dbReference type="PROSITE" id="PS51900"/>
    </source>
</evidence>
<dbReference type="SUPFAM" id="SSF56349">
    <property type="entry name" value="DNA breaking-rejoining enzymes"/>
    <property type="match status" value="1"/>
</dbReference>
<comment type="function">
    <text evidence="9">Site-specific tyrosine recombinase, which acts by catalyzing the cutting and rejoining of the recombining DNA molecules. The XerC-XerD complex is essential to convert dimers of the bacterial chromosome into monomers to permit their segregation at cell division. It also contributes to the segregational stability of plasmids.</text>
</comment>
<reference evidence="12 13" key="1">
    <citation type="journal article" date="2018" name="BMC Genomics">
        <title>Comparative genome analysis of jujube witches'-broom Phytoplasma, an obligate pathogen that causes jujube witches'-broom disease.</title>
        <authorList>
            <person name="Wang J."/>
            <person name="Song L."/>
            <person name="Jiao Q."/>
            <person name="Yang S."/>
            <person name="Gao R."/>
            <person name="Lu X."/>
            <person name="Zhou G."/>
        </authorList>
    </citation>
    <scope>NUCLEOTIDE SEQUENCE [LARGE SCALE GENOMIC DNA]</scope>
    <source>
        <strain evidence="12">Jwb-nky</strain>
    </source>
</reference>
<dbReference type="GO" id="GO:0007059">
    <property type="term" value="P:chromosome segregation"/>
    <property type="evidence" value="ECO:0007669"/>
    <property type="project" value="UniProtKB-UniRule"/>
</dbReference>
<evidence type="ECO:0000256" key="1">
    <source>
        <dbReference type="ARBA" id="ARBA00004496"/>
    </source>
</evidence>
<keyword evidence="7 9" id="KW-0233">DNA recombination</keyword>
<dbReference type="PROSITE" id="PS51898">
    <property type="entry name" value="TYR_RECOMBINASE"/>
    <property type="match status" value="1"/>
</dbReference>
<dbReference type="PROSITE" id="PS51900">
    <property type="entry name" value="CB"/>
    <property type="match status" value="1"/>
</dbReference>
<gene>
    <name evidence="9" type="primary">xerC</name>
    <name evidence="12" type="ORF">CWO85_01795</name>
</gene>
<feature type="active site" evidence="9">
    <location>
        <position position="247"/>
    </location>
</feature>
<name>A0A660HMK9_ZIZJU</name>
<keyword evidence="13" id="KW-1185">Reference proteome</keyword>
<dbReference type="OrthoDB" id="9801717at2"/>
<dbReference type="InterPro" id="IPR011010">
    <property type="entry name" value="DNA_brk_join_enz"/>
</dbReference>
<feature type="active site" evidence="9">
    <location>
        <position position="244"/>
    </location>
</feature>
<comment type="similarity">
    <text evidence="9">Belongs to the 'phage' integrase family. XerC subfamily.</text>
</comment>
<accession>A0A660HMK9</accession>
<dbReference type="Gene3D" id="1.10.150.130">
    <property type="match status" value="1"/>
</dbReference>
<dbReference type="KEGG" id="pzi:CWO85_01795"/>
<evidence type="ECO:0000256" key="3">
    <source>
        <dbReference type="ARBA" id="ARBA00022618"/>
    </source>
</evidence>
<dbReference type="GO" id="GO:0006313">
    <property type="term" value="P:DNA transposition"/>
    <property type="evidence" value="ECO:0007669"/>
    <property type="project" value="UniProtKB-UniRule"/>
</dbReference>
<dbReference type="CDD" id="cd00798">
    <property type="entry name" value="INT_XerDC_C"/>
    <property type="match status" value="1"/>
</dbReference>
<sequence length="302" mass="35389">MKNLLLEFKLYIEHELLLSLNTIEAYVNDINQYLNFMIINLNIKDPNQITQKDISLFLENIVNFYNISSKSLARKIVVIKKFHYFLFLEKKIKYNVTLILKIPKIEKKLPLVLSLKEVFLFLKCVSDKNSLNSLRNQAIFELMYGSGLRISEILNLTLSNLYLEESYIIIIGKGNKERIVPVTEYSAKKLKKYLQKGRSSLLKKKTSLFVFLNQKGARLSRQGCYKIFKKIAQKANLRNECSPHTLRHSFATHLLENGIDLRTLQNILGHEDISTTQIYTHISQKYLKKTYFKYHPRAIDNF</sequence>
<evidence type="ECO:0000256" key="4">
    <source>
        <dbReference type="ARBA" id="ARBA00022829"/>
    </source>
</evidence>
<dbReference type="InterPro" id="IPR002104">
    <property type="entry name" value="Integrase_catalytic"/>
</dbReference>
<dbReference type="HAMAP" id="MF_01808">
    <property type="entry name" value="Recomb_XerC_XerD"/>
    <property type="match status" value="1"/>
</dbReference>
<evidence type="ECO:0000256" key="5">
    <source>
        <dbReference type="ARBA" id="ARBA00022908"/>
    </source>
</evidence>
<keyword evidence="6 9" id="KW-0238">DNA-binding</keyword>
<dbReference type="InterPro" id="IPR010998">
    <property type="entry name" value="Integrase_recombinase_N"/>
</dbReference>
<dbReference type="Proteomes" id="UP000272462">
    <property type="component" value="Chromosome"/>
</dbReference>
<evidence type="ECO:0000256" key="6">
    <source>
        <dbReference type="ARBA" id="ARBA00023125"/>
    </source>
</evidence>
<feature type="domain" description="Core-binding (CB)" evidence="11">
    <location>
        <begin position="1"/>
        <end position="87"/>
    </location>
</feature>
<dbReference type="AlphaFoldDB" id="A0A660HMK9"/>
<evidence type="ECO:0000256" key="2">
    <source>
        <dbReference type="ARBA" id="ARBA00022490"/>
    </source>
</evidence>
<dbReference type="Pfam" id="PF00589">
    <property type="entry name" value="Phage_integrase"/>
    <property type="match status" value="1"/>
</dbReference>
<dbReference type="Pfam" id="PF02899">
    <property type="entry name" value="Phage_int_SAM_1"/>
    <property type="match status" value="1"/>
</dbReference>
<keyword evidence="3 9" id="KW-0132">Cell division</keyword>
<feature type="active site" evidence="9">
    <location>
        <position position="173"/>
    </location>
</feature>
<dbReference type="GO" id="GO:0051301">
    <property type="term" value="P:cell division"/>
    <property type="evidence" value="ECO:0007669"/>
    <property type="project" value="UniProtKB-KW"/>
</dbReference>
<organism evidence="12 13">
    <name type="scientific">Ziziphus jujuba witches'-broom phytoplasma</name>
    <dbReference type="NCBI Taxonomy" id="135727"/>
    <lineage>
        <taxon>Bacteria</taxon>
        <taxon>Bacillati</taxon>
        <taxon>Mycoplasmatota</taxon>
        <taxon>Mollicutes</taxon>
        <taxon>Acholeplasmatales</taxon>
        <taxon>Acholeplasmataceae</taxon>
        <taxon>Candidatus Phytoplasma</taxon>
        <taxon>16SrV (Elm yellows group)</taxon>
    </lineage>
</organism>
<keyword evidence="8 9" id="KW-0131">Cell cycle</keyword>
<dbReference type="Gene3D" id="1.10.443.10">
    <property type="entry name" value="Intergrase catalytic core"/>
    <property type="match status" value="1"/>
</dbReference>
<evidence type="ECO:0000256" key="8">
    <source>
        <dbReference type="ARBA" id="ARBA00023306"/>
    </source>
</evidence>
<dbReference type="EMBL" id="CP025121">
    <property type="protein sequence ID" value="AYJ01255.1"/>
    <property type="molecule type" value="Genomic_DNA"/>
</dbReference>
<evidence type="ECO:0000313" key="12">
    <source>
        <dbReference type="EMBL" id="AYJ01255.1"/>
    </source>
</evidence>
<feature type="active site" evidence="9">
    <location>
        <position position="270"/>
    </location>
</feature>
<dbReference type="RefSeq" id="WP_121463982.1">
    <property type="nucleotide sequence ID" value="NZ_CP025121.1"/>
</dbReference>
<proteinExistence type="inferred from homology"/>
<dbReference type="InterPro" id="IPR044068">
    <property type="entry name" value="CB"/>
</dbReference>